<evidence type="ECO:0000256" key="1">
    <source>
        <dbReference type="SAM" id="MobiDB-lite"/>
    </source>
</evidence>
<sequence>SGRPHLAGRGPTRVAGGKITGRTSVKERPTILALPLSSRATFASVLEKQQATIKAANVKRERDSTRMHTKAWWGHGQRRGGLGFQLSNVTYSIWSTLRPH</sequence>
<name>A0A4P7NKK9_PYROR</name>
<feature type="region of interest" description="Disordered" evidence="1">
    <location>
        <begin position="1"/>
        <end position="22"/>
    </location>
</feature>
<evidence type="ECO:0000313" key="3">
    <source>
        <dbReference type="Proteomes" id="UP000294847"/>
    </source>
</evidence>
<gene>
    <name evidence="2" type="ORF">PoMZ_11472</name>
</gene>
<accession>A0A4P7NKK9</accession>
<protein>
    <submittedName>
        <fullName evidence="2">Uncharacterized protein</fullName>
    </submittedName>
</protein>
<dbReference type="Proteomes" id="UP000294847">
    <property type="component" value="Chromosome 5"/>
</dbReference>
<organism evidence="2 3">
    <name type="scientific">Pyricularia oryzae</name>
    <name type="common">Rice blast fungus</name>
    <name type="synonym">Magnaporthe oryzae</name>
    <dbReference type="NCBI Taxonomy" id="318829"/>
    <lineage>
        <taxon>Eukaryota</taxon>
        <taxon>Fungi</taxon>
        <taxon>Dikarya</taxon>
        <taxon>Ascomycota</taxon>
        <taxon>Pezizomycotina</taxon>
        <taxon>Sordariomycetes</taxon>
        <taxon>Sordariomycetidae</taxon>
        <taxon>Magnaporthales</taxon>
        <taxon>Pyriculariaceae</taxon>
        <taxon>Pyricularia</taxon>
    </lineage>
</organism>
<reference evidence="2 3" key="1">
    <citation type="journal article" date="2019" name="Mol. Biol. Evol.">
        <title>Blast fungal genomes show frequent chromosomal changes, gene gains and losses, and effector gene turnover.</title>
        <authorList>
            <person name="Gomez Luciano L.B."/>
            <person name="Jason Tsai I."/>
            <person name="Chuma I."/>
            <person name="Tosa Y."/>
            <person name="Chen Y.H."/>
            <person name="Li J.Y."/>
            <person name="Li M.Y."/>
            <person name="Jade Lu M.Y."/>
            <person name="Nakayashiki H."/>
            <person name="Li W.H."/>
        </authorList>
    </citation>
    <scope>NUCLEOTIDE SEQUENCE [LARGE SCALE GENOMIC DNA]</scope>
    <source>
        <strain evidence="2">MZ5-1-6</strain>
    </source>
</reference>
<proteinExistence type="predicted"/>
<dbReference type="AlphaFoldDB" id="A0A4P7NKK9"/>
<evidence type="ECO:0000313" key="2">
    <source>
        <dbReference type="EMBL" id="QBZ62589.1"/>
    </source>
</evidence>
<dbReference type="EMBL" id="CP034208">
    <property type="protein sequence ID" value="QBZ62589.1"/>
    <property type="molecule type" value="Genomic_DNA"/>
</dbReference>
<feature type="non-terminal residue" evidence="2">
    <location>
        <position position="1"/>
    </location>
</feature>